<evidence type="ECO:0000256" key="6">
    <source>
        <dbReference type="SAM" id="Phobius"/>
    </source>
</evidence>
<dbReference type="InterPro" id="IPR012879">
    <property type="entry name" value="CCDC47"/>
</dbReference>
<dbReference type="GO" id="GO:0032469">
    <property type="term" value="P:endoplasmic reticulum calcium ion homeostasis"/>
    <property type="evidence" value="ECO:0007669"/>
    <property type="project" value="InterPro"/>
</dbReference>
<keyword evidence="2 6" id="KW-0812">Transmembrane</keyword>
<evidence type="ECO:0000313" key="7">
    <source>
        <dbReference type="EMBL" id="KIV80673.1"/>
    </source>
</evidence>
<feature type="compositionally biased region" description="Low complexity" evidence="5">
    <location>
        <begin position="38"/>
        <end position="53"/>
    </location>
</feature>
<dbReference type="GO" id="GO:0016020">
    <property type="term" value="C:membrane"/>
    <property type="evidence" value="ECO:0007669"/>
    <property type="project" value="UniProtKB-SubCell"/>
</dbReference>
<feature type="compositionally biased region" description="Basic and acidic residues" evidence="5">
    <location>
        <begin position="401"/>
        <end position="443"/>
    </location>
</feature>
<dbReference type="AlphaFoldDB" id="A0A0D1Z177"/>
<dbReference type="STRING" id="1016849.A0A0D1Z177"/>
<accession>A0A0D1Z177</accession>
<dbReference type="OrthoDB" id="10039147at2759"/>
<evidence type="ECO:0000256" key="1">
    <source>
        <dbReference type="ARBA" id="ARBA00004167"/>
    </source>
</evidence>
<comment type="subcellular location">
    <subcellularLocation>
        <location evidence="1">Membrane</location>
        <topology evidence="1">Single-pass membrane protein</topology>
    </subcellularLocation>
</comment>
<dbReference type="PANTHER" id="PTHR12883">
    <property type="entry name" value="ADIPOCYTE-SPECIFIC PROTEIN 4-RELATED"/>
    <property type="match status" value="1"/>
</dbReference>
<evidence type="ECO:0000313" key="8">
    <source>
        <dbReference type="Proteomes" id="UP000053599"/>
    </source>
</evidence>
<dbReference type="GO" id="GO:0005783">
    <property type="term" value="C:endoplasmic reticulum"/>
    <property type="evidence" value="ECO:0007669"/>
    <property type="project" value="InterPro"/>
</dbReference>
<gene>
    <name evidence="7" type="ORF">PV11_08158</name>
</gene>
<organism evidence="7 8">
    <name type="scientific">Exophiala sideris</name>
    <dbReference type="NCBI Taxonomy" id="1016849"/>
    <lineage>
        <taxon>Eukaryota</taxon>
        <taxon>Fungi</taxon>
        <taxon>Dikarya</taxon>
        <taxon>Ascomycota</taxon>
        <taxon>Pezizomycotina</taxon>
        <taxon>Eurotiomycetes</taxon>
        <taxon>Chaetothyriomycetidae</taxon>
        <taxon>Chaetothyriales</taxon>
        <taxon>Herpotrichiellaceae</taxon>
        <taxon>Exophiala</taxon>
    </lineage>
</organism>
<evidence type="ECO:0008006" key="9">
    <source>
        <dbReference type="Google" id="ProtNLM"/>
    </source>
</evidence>
<feature type="region of interest" description="Disordered" evidence="5">
    <location>
        <begin position="401"/>
        <end position="456"/>
    </location>
</feature>
<evidence type="ECO:0000256" key="5">
    <source>
        <dbReference type="SAM" id="MobiDB-lite"/>
    </source>
</evidence>
<dbReference type="Pfam" id="PF07946">
    <property type="entry name" value="CCDC47"/>
    <property type="match status" value="1"/>
</dbReference>
<feature type="compositionally biased region" description="Basic residues" evidence="5">
    <location>
        <begin position="444"/>
        <end position="456"/>
    </location>
</feature>
<reference evidence="7 8" key="1">
    <citation type="submission" date="2015-01" db="EMBL/GenBank/DDBJ databases">
        <title>The Genome Sequence of Exophiala sideris CBS121828.</title>
        <authorList>
            <consortium name="The Broad Institute Genomics Platform"/>
            <person name="Cuomo C."/>
            <person name="de Hoog S."/>
            <person name="Gorbushina A."/>
            <person name="Stielow B."/>
            <person name="Teixiera M."/>
            <person name="Abouelleil A."/>
            <person name="Chapman S.B."/>
            <person name="Priest M."/>
            <person name="Young S.K."/>
            <person name="Wortman J."/>
            <person name="Nusbaum C."/>
            <person name="Birren B."/>
        </authorList>
    </citation>
    <scope>NUCLEOTIDE SEQUENCE [LARGE SCALE GENOMIC DNA]</scope>
    <source>
        <strain evidence="7 8">CBS 121828</strain>
    </source>
</reference>
<proteinExistence type="predicted"/>
<evidence type="ECO:0000256" key="4">
    <source>
        <dbReference type="ARBA" id="ARBA00023136"/>
    </source>
</evidence>
<evidence type="ECO:0000256" key="2">
    <source>
        <dbReference type="ARBA" id="ARBA00022692"/>
    </source>
</evidence>
<dbReference type="PANTHER" id="PTHR12883:SF0">
    <property type="entry name" value="PAT COMPLEX SUBUNIT CCDC47"/>
    <property type="match status" value="1"/>
</dbReference>
<keyword evidence="3 6" id="KW-1133">Transmembrane helix</keyword>
<feature type="region of interest" description="Disordered" evidence="5">
    <location>
        <begin position="33"/>
        <end position="53"/>
    </location>
</feature>
<dbReference type="HOGENOM" id="CLU_042570_0_0_1"/>
<feature type="transmembrane region" description="Helical" evidence="6">
    <location>
        <begin position="76"/>
        <end position="96"/>
    </location>
</feature>
<evidence type="ECO:0000256" key="3">
    <source>
        <dbReference type="ARBA" id="ARBA00022989"/>
    </source>
</evidence>
<sequence length="456" mass="51628">MDYFKSLVGGLQPSQAPVVAEDSDFADFAAAPPPSPASIPHSPADAQAAEPTAAPGDGVVYTKWYRVWERTKPSDFILEAVIIPIILVALLVHFWGTRRNRSRAKKWMAVHAPLLDREFALVGYNQVPKATPYSEGVQGDSLLAASAKLPGDNVPDDMLKEKAAWEYETYTTGRQNVAFMDVKIFMKRWMNPVMMIAEEVAGLVSESVRPKPERMEAVLYTFDGKEKEFVPPPVPGSEETGKTKAVGNSTYDAFVFAVVNKLAMRKLREERYDLSLTFTKDSPKLPNWATVMSESGEVTDMMLTKDLIDAVTKAGDLFEYLIVTDQPTDKPTTLNETTPKKRLNLCLRLPSDGDYLSTLPIFQSFLRLPDSLVSSAKLRPEVLRKINAVREEEKNKLKRVSDREAEEERLKQLDKMKKEERDRKMRGMTAEEQRKFLDRESEKNRKKQEKKMTRRG</sequence>
<protein>
    <recommendedName>
        <fullName evidence="9">DUF1682 domain protein</fullName>
    </recommendedName>
</protein>
<name>A0A0D1Z177_9EURO</name>
<dbReference type="EMBL" id="KN846953">
    <property type="protein sequence ID" value="KIV80673.1"/>
    <property type="molecule type" value="Genomic_DNA"/>
</dbReference>
<dbReference type="Proteomes" id="UP000053599">
    <property type="component" value="Unassembled WGS sequence"/>
</dbReference>
<keyword evidence="4 6" id="KW-0472">Membrane</keyword>
<dbReference type="GO" id="GO:0005509">
    <property type="term" value="F:calcium ion binding"/>
    <property type="evidence" value="ECO:0007669"/>
    <property type="project" value="InterPro"/>
</dbReference>